<feature type="transmembrane region" description="Helical" evidence="1">
    <location>
        <begin position="105"/>
        <end position="131"/>
    </location>
</feature>
<dbReference type="Proteomes" id="UP001566132">
    <property type="component" value="Unassembled WGS sequence"/>
</dbReference>
<proteinExistence type="predicted"/>
<gene>
    <name evidence="3" type="ORF">ABEB36_010209</name>
</gene>
<evidence type="ECO:0000256" key="2">
    <source>
        <dbReference type="SAM" id="SignalP"/>
    </source>
</evidence>
<dbReference type="Pfam" id="PF07898">
    <property type="entry name" value="DUF1676"/>
    <property type="match status" value="1"/>
</dbReference>
<comment type="caution">
    <text evidence="3">The sequence shown here is derived from an EMBL/GenBank/DDBJ whole genome shotgun (WGS) entry which is preliminary data.</text>
</comment>
<sequence>MYFLKTIVIFISIFLTAAHADKNDETELSVYLQKLEESPVIPILGDYVVLEKTSDQFLNNIQNGKEDILERCVKFLTKREIKIKLPKSEARDLLAGARSKKIRKIILPLLLLLKLKAAIILPIILSIIALVSFKGFGLSLAALAVAGTTALKNILEHVGSKVSYEVVQTPVGHWSRAGAIDSTLATAAASYQY</sequence>
<evidence type="ECO:0000256" key="1">
    <source>
        <dbReference type="SAM" id="Phobius"/>
    </source>
</evidence>
<feature type="signal peptide" evidence="2">
    <location>
        <begin position="1"/>
        <end position="20"/>
    </location>
</feature>
<feature type="chain" id="PRO_5044860127" evidence="2">
    <location>
        <begin position="21"/>
        <end position="193"/>
    </location>
</feature>
<accession>A0ABD1EIW3</accession>
<reference evidence="3 4" key="1">
    <citation type="submission" date="2024-05" db="EMBL/GenBank/DDBJ databases">
        <title>Genetic variation in Jamaican populations of the coffee berry borer (Hypothenemus hampei).</title>
        <authorList>
            <person name="Errbii M."/>
            <person name="Myrie A."/>
        </authorList>
    </citation>
    <scope>NUCLEOTIDE SEQUENCE [LARGE SCALE GENOMIC DNA]</scope>
    <source>
        <strain evidence="3">JA-Hopewell-2020-01-JO</strain>
        <tissue evidence="3">Whole body</tissue>
    </source>
</reference>
<dbReference type="InterPro" id="IPR012464">
    <property type="entry name" value="DUF1676"/>
</dbReference>
<keyword evidence="1" id="KW-1133">Transmembrane helix</keyword>
<dbReference type="AlphaFoldDB" id="A0ABD1EIW3"/>
<organism evidence="3 4">
    <name type="scientific">Hypothenemus hampei</name>
    <name type="common">Coffee berry borer</name>
    <dbReference type="NCBI Taxonomy" id="57062"/>
    <lineage>
        <taxon>Eukaryota</taxon>
        <taxon>Metazoa</taxon>
        <taxon>Ecdysozoa</taxon>
        <taxon>Arthropoda</taxon>
        <taxon>Hexapoda</taxon>
        <taxon>Insecta</taxon>
        <taxon>Pterygota</taxon>
        <taxon>Neoptera</taxon>
        <taxon>Endopterygota</taxon>
        <taxon>Coleoptera</taxon>
        <taxon>Polyphaga</taxon>
        <taxon>Cucujiformia</taxon>
        <taxon>Curculionidae</taxon>
        <taxon>Scolytinae</taxon>
        <taxon>Hypothenemus</taxon>
    </lineage>
</organism>
<evidence type="ECO:0000313" key="3">
    <source>
        <dbReference type="EMBL" id="KAL1494640.1"/>
    </source>
</evidence>
<dbReference type="PANTHER" id="PTHR21879">
    <property type="entry name" value="FI03362P-RELATED-RELATED"/>
    <property type="match status" value="1"/>
</dbReference>
<keyword evidence="4" id="KW-1185">Reference proteome</keyword>
<name>A0ABD1EIW3_HYPHA</name>
<evidence type="ECO:0000313" key="4">
    <source>
        <dbReference type="Proteomes" id="UP001566132"/>
    </source>
</evidence>
<keyword evidence="1" id="KW-0812">Transmembrane</keyword>
<dbReference type="EMBL" id="JBDJPC010000007">
    <property type="protein sequence ID" value="KAL1494640.1"/>
    <property type="molecule type" value="Genomic_DNA"/>
</dbReference>
<keyword evidence="1" id="KW-0472">Membrane</keyword>
<protein>
    <submittedName>
        <fullName evidence="3">Uncharacterized protein</fullName>
    </submittedName>
</protein>
<keyword evidence="2" id="KW-0732">Signal</keyword>